<evidence type="ECO:0000313" key="7">
    <source>
        <dbReference type="EMBL" id="PWB97367.1"/>
    </source>
</evidence>
<evidence type="ECO:0000259" key="6">
    <source>
        <dbReference type="PROSITE" id="PS50850"/>
    </source>
</evidence>
<keyword evidence="3 5" id="KW-1133">Transmembrane helix</keyword>
<dbReference type="PROSITE" id="PS51257">
    <property type="entry name" value="PROKAR_LIPOPROTEIN"/>
    <property type="match status" value="1"/>
</dbReference>
<keyword evidence="8" id="KW-1185">Reference proteome</keyword>
<feature type="transmembrane region" description="Helical" evidence="5">
    <location>
        <begin position="231"/>
        <end position="252"/>
    </location>
</feature>
<dbReference type="EMBL" id="QEEX01000001">
    <property type="protein sequence ID" value="PWB97367.1"/>
    <property type="molecule type" value="Genomic_DNA"/>
</dbReference>
<evidence type="ECO:0000256" key="2">
    <source>
        <dbReference type="ARBA" id="ARBA00022692"/>
    </source>
</evidence>
<feature type="transmembrane region" description="Helical" evidence="5">
    <location>
        <begin position="393"/>
        <end position="417"/>
    </location>
</feature>
<dbReference type="PROSITE" id="PS50850">
    <property type="entry name" value="MFS"/>
    <property type="match status" value="1"/>
</dbReference>
<keyword evidence="4 5" id="KW-0472">Membrane</keyword>
<organism evidence="7 8">
    <name type="scientific">Homoserinimonas hongtaonis</name>
    <dbReference type="NCBI Taxonomy" id="2079791"/>
    <lineage>
        <taxon>Bacteria</taxon>
        <taxon>Bacillati</taxon>
        <taxon>Actinomycetota</taxon>
        <taxon>Actinomycetes</taxon>
        <taxon>Micrococcales</taxon>
        <taxon>Microbacteriaceae</taxon>
        <taxon>Homoserinimonas</taxon>
    </lineage>
</organism>
<reference evidence="8" key="1">
    <citation type="submission" date="2018-04" db="EMBL/GenBank/DDBJ databases">
        <authorList>
            <person name="Liu S."/>
            <person name="Wang Z."/>
            <person name="Li J."/>
        </authorList>
    </citation>
    <scope>NUCLEOTIDE SEQUENCE [LARGE SCALE GENOMIC DNA]</scope>
    <source>
        <strain evidence="8">S1194</strain>
    </source>
</reference>
<feature type="transmembrane region" description="Helical" evidence="5">
    <location>
        <begin position="106"/>
        <end position="127"/>
    </location>
</feature>
<feature type="transmembrane region" description="Helical" evidence="5">
    <location>
        <begin position="139"/>
        <end position="161"/>
    </location>
</feature>
<proteinExistence type="predicted"/>
<dbReference type="AlphaFoldDB" id="A0A2U1T0I3"/>
<feature type="transmembrane region" description="Helical" evidence="5">
    <location>
        <begin position="264"/>
        <end position="286"/>
    </location>
</feature>
<protein>
    <submittedName>
        <fullName evidence="7">MFS transporter</fullName>
    </submittedName>
</protein>
<feature type="transmembrane region" description="Helical" evidence="5">
    <location>
        <begin position="12"/>
        <end position="29"/>
    </location>
</feature>
<dbReference type="SUPFAM" id="SSF103473">
    <property type="entry name" value="MFS general substrate transporter"/>
    <property type="match status" value="1"/>
</dbReference>
<name>A0A2U1T0I3_9MICO</name>
<feature type="transmembrane region" description="Helical" evidence="5">
    <location>
        <begin position="205"/>
        <end position="225"/>
    </location>
</feature>
<feature type="transmembrane region" description="Helical" evidence="5">
    <location>
        <begin position="167"/>
        <end position="193"/>
    </location>
</feature>
<dbReference type="Proteomes" id="UP000244978">
    <property type="component" value="Unassembled WGS sequence"/>
</dbReference>
<dbReference type="PRINTS" id="PR01036">
    <property type="entry name" value="TCRTETB"/>
</dbReference>
<keyword evidence="2 5" id="KW-0812">Transmembrane</keyword>
<feature type="transmembrane region" description="Helical" evidence="5">
    <location>
        <begin position="49"/>
        <end position="70"/>
    </location>
</feature>
<evidence type="ECO:0000256" key="3">
    <source>
        <dbReference type="ARBA" id="ARBA00022989"/>
    </source>
</evidence>
<dbReference type="GO" id="GO:0022857">
    <property type="term" value="F:transmembrane transporter activity"/>
    <property type="evidence" value="ECO:0007669"/>
    <property type="project" value="InterPro"/>
</dbReference>
<evidence type="ECO:0000256" key="5">
    <source>
        <dbReference type="SAM" id="Phobius"/>
    </source>
</evidence>
<evidence type="ECO:0000256" key="1">
    <source>
        <dbReference type="ARBA" id="ARBA00004651"/>
    </source>
</evidence>
<evidence type="ECO:0000256" key="4">
    <source>
        <dbReference type="ARBA" id="ARBA00023136"/>
    </source>
</evidence>
<comment type="caution">
    <text evidence="7">The sequence shown here is derived from an EMBL/GenBank/DDBJ whole genome shotgun (WGS) entry which is preliminary data.</text>
</comment>
<accession>A0A2U1T0I3</accession>
<feature type="transmembrane region" description="Helical" evidence="5">
    <location>
        <begin position="298"/>
        <end position="316"/>
    </location>
</feature>
<feature type="transmembrane region" description="Helical" evidence="5">
    <location>
        <begin position="423"/>
        <end position="443"/>
    </location>
</feature>
<dbReference type="Gene3D" id="1.20.1250.20">
    <property type="entry name" value="MFS general substrate transporter like domains"/>
    <property type="match status" value="1"/>
</dbReference>
<evidence type="ECO:0000313" key="8">
    <source>
        <dbReference type="Proteomes" id="UP000244978"/>
    </source>
</evidence>
<dbReference type="InterPro" id="IPR011701">
    <property type="entry name" value="MFS"/>
</dbReference>
<dbReference type="PANTHER" id="PTHR23501">
    <property type="entry name" value="MAJOR FACILITATOR SUPERFAMILY"/>
    <property type="match status" value="1"/>
</dbReference>
<dbReference type="GO" id="GO:0005886">
    <property type="term" value="C:plasma membrane"/>
    <property type="evidence" value="ECO:0007669"/>
    <property type="project" value="UniProtKB-SubCell"/>
</dbReference>
<dbReference type="PANTHER" id="PTHR23501:SF154">
    <property type="entry name" value="MULTIDRUG-EFFLUX TRANSPORTER RV1634-RELATED"/>
    <property type="match status" value="1"/>
</dbReference>
<dbReference type="InterPro" id="IPR036259">
    <property type="entry name" value="MFS_trans_sf"/>
</dbReference>
<sequence length="454" mass="46438">MSTSRIGIYSAPYLWTTIGACALVFLNAFENLAVTTIMPIVSDDLDGARLYALAFAAPLAVGVIGMVVAGNWSDRAGPTGPLYLSGALFVAGLLVAGTAQEMWVLVVGRLVQGLGGGGVTVALYVLVARIYPPDLHHKIFAAFAAAWVVPSMIGPAIAGVIAQLFSWHWVFLGVVGLVLAAVGMVVPAVRVLASQPVPENPQPWAWGRIGWSILAAGAVLALNLSEQAPDALAPVIAVGALVLLVVAVRPLVPKGTLLARRGLASVVLSRSLVAAAFFGAEVYIPYLLIDEYAFDPSLAGVALTGAAVSWATGSWLQGKLGARLRDVMAMRIGALMVLAAVVIAFATAALHLAPWIIIAGWVIGGGGMGLMYPRMSSMTLARSTPASQGFNSSAITIADSLGAALALATTGLIVAALVDVDGAASFAGVFALTIVIAAVALAISGRVEEPSVSS</sequence>
<feature type="transmembrane region" description="Helical" evidence="5">
    <location>
        <begin position="328"/>
        <end position="346"/>
    </location>
</feature>
<feature type="transmembrane region" description="Helical" evidence="5">
    <location>
        <begin position="82"/>
        <end position="100"/>
    </location>
</feature>
<dbReference type="InterPro" id="IPR020846">
    <property type="entry name" value="MFS_dom"/>
</dbReference>
<feature type="transmembrane region" description="Helical" evidence="5">
    <location>
        <begin position="352"/>
        <end position="372"/>
    </location>
</feature>
<gene>
    <name evidence="7" type="ORF">DF220_05660</name>
</gene>
<feature type="domain" description="Major facilitator superfamily (MFS) profile" evidence="6">
    <location>
        <begin position="16"/>
        <end position="452"/>
    </location>
</feature>
<dbReference type="RefSeq" id="WP_108997378.1">
    <property type="nucleotide sequence ID" value="NZ_QEEX01000001.1"/>
</dbReference>
<comment type="subcellular location">
    <subcellularLocation>
        <location evidence="1">Cell membrane</location>
        <topology evidence="1">Multi-pass membrane protein</topology>
    </subcellularLocation>
</comment>
<dbReference type="Pfam" id="PF07690">
    <property type="entry name" value="MFS_1"/>
    <property type="match status" value="1"/>
</dbReference>